<comment type="caution">
    <text evidence="1">The sequence shown here is derived from an EMBL/GenBank/DDBJ whole genome shotgun (WGS) entry which is preliminary data.</text>
</comment>
<dbReference type="Proteomes" id="UP001283361">
    <property type="component" value="Unassembled WGS sequence"/>
</dbReference>
<reference evidence="1" key="1">
    <citation type="journal article" date="2023" name="G3 (Bethesda)">
        <title>A reference genome for the long-term kleptoplast-retaining sea slug Elysia crispata morphotype clarki.</title>
        <authorList>
            <person name="Eastman K.E."/>
            <person name="Pendleton A.L."/>
            <person name="Shaikh M.A."/>
            <person name="Suttiyut T."/>
            <person name="Ogas R."/>
            <person name="Tomko P."/>
            <person name="Gavelis G."/>
            <person name="Widhalm J.R."/>
            <person name="Wisecaver J.H."/>
        </authorList>
    </citation>
    <scope>NUCLEOTIDE SEQUENCE</scope>
    <source>
        <strain evidence="1">ECLA1</strain>
    </source>
</reference>
<accession>A0AAE1DTS7</accession>
<proteinExistence type="predicted"/>
<name>A0AAE1DTS7_9GAST</name>
<sequence>MDRRIQVLELFSRWRMDGSIQEVLQYSRAVQHGGMRSSVENGWIDPRSAAVFTSRSARRNEEFGGEWMDRSKKCCSIHEPFSTEE</sequence>
<protein>
    <submittedName>
        <fullName evidence="1">Uncharacterized protein</fullName>
    </submittedName>
</protein>
<organism evidence="1 2">
    <name type="scientific">Elysia crispata</name>
    <name type="common">lettuce slug</name>
    <dbReference type="NCBI Taxonomy" id="231223"/>
    <lineage>
        <taxon>Eukaryota</taxon>
        <taxon>Metazoa</taxon>
        <taxon>Spiralia</taxon>
        <taxon>Lophotrochozoa</taxon>
        <taxon>Mollusca</taxon>
        <taxon>Gastropoda</taxon>
        <taxon>Heterobranchia</taxon>
        <taxon>Euthyneura</taxon>
        <taxon>Panpulmonata</taxon>
        <taxon>Sacoglossa</taxon>
        <taxon>Placobranchoidea</taxon>
        <taxon>Plakobranchidae</taxon>
        <taxon>Elysia</taxon>
    </lineage>
</organism>
<dbReference type="EMBL" id="JAWDGP010002624">
    <property type="protein sequence ID" value="KAK3781363.1"/>
    <property type="molecule type" value="Genomic_DNA"/>
</dbReference>
<keyword evidence="2" id="KW-1185">Reference proteome</keyword>
<evidence type="ECO:0000313" key="1">
    <source>
        <dbReference type="EMBL" id="KAK3781363.1"/>
    </source>
</evidence>
<gene>
    <name evidence="1" type="ORF">RRG08_018989</name>
</gene>
<evidence type="ECO:0000313" key="2">
    <source>
        <dbReference type="Proteomes" id="UP001283361"/>
    </source>
</evidence>
<dbReference type="AlphaFoldDB" id="A0AAE1DTS7"/>